<accession>A0AAE1ZI23</accession>
<comment type="caution">
    <text evidence="1">The sequence shown here is derived from an EMBL/GenBank/DDBJ whole genome shotgun (WGS) entry which is preliminary data.</text>
</comment>
<organism evidence="1 2">
    <name type="scientific">Schistosoma mekongi</name>
    <name type="common">Parasitic worm</name>
    <dbReference type="NCBI Taxonomy" id="38744"/>
    <lineage>
        <taxon>Eukaryota</taxon>
        <taxon>Metazoa</taxon>
        <taxon>Spiralia</taxon>
        <taxon>Lophotrochozoa</taxon>
        <taxon>Platyhelminthes</taxon>
        <taxon>Trematoda</taxon>
        <taxon>Digenea</taxon>
        <taxon>Strigeidida</taxon>
        <taxon>Schistosomatoidea</taxon>
        <taxon>Schistosomatidae</taxon>
        <taxon>Schistosoma</taxon>
    </lineage>
</organism>
<reference evidence="1" key="1">
    <citation type="submission" date="2022-04" db="EMBL/GenBank/DDBJ databases">
        <authorList>
            <person name="Xu L."/>
            <person name="Lv Z."/>
        </authorList>
    </citation>
    <scope>NUCLEOTIDE SEQUENCE</scope>
    <source>
        <strain evidence="1">LV_2022a</strain>
    </source>
</reference>
<sequence length="991" mass="113402">MNPVISRNNTNLINLDIKNKSCPLKQNVLVKRNGGIFLSVHGAKVEIPPYASTGRRERVLCAAFPSTTRGVIAPWLGSDMRLASEVHMLYSPVKFQIPVAVFIPFTFAATREMSHPSGNISVPTEGVKIPGSTSPMYDTIQSRRTTARLRGKLSYTMHFGDQHQTTPYLIDARSVSLLKCRLGDDQWQIVQKFTIVQPTIPYVNWPLDGCKLMSQAYRWSEPISVLENSMSSSMKLNQRLDDRNNFNSTNSKQFQNIALIDNLSYDFINNIENYCGGVFIHTEELNHCYVLVNSIKAEKFSINSNGGLFFSPILNPFLSIRIPKFACSTFQQTIFKKIKIRNNLLNSLCQFDPQLNEIEGCSDIFDLDLHDIVLKRPATIHLPLPQWYINKYTKPLDYYVQTNLMLKELQLDDSTILSVQCVKTPDSTLFDEDRELVILYQPSNSNKKIVWQNVTVNELNEKQLIEIKSFNDVNYKKFSKCKLTHIFIQLKWSTLLVGLRSDSWQIIKQSINYAKRTISFNSSILGKFVLIGARNSKHMKRNKLEHLMAYIESLTYAPPGALLICLHITATNWQIMANIYPEEKLQETIEHLITTGFIPLIQFSAGIVRKAIGLHNAVLQALECNQSTKSEKSNTISCYRLTGHDINHVQMFNGLCLELRFHGDIHIKPISQFDLYTNCIRNNENIQLINNSTPSPELIATTTTTKSETFDLSTINFDFTTKLHKPIDQLINEKKLEKLSHVELLNKHRRLQLHELLSDTSCIVEIEPIECIEEKYSGRSTIKFQYLSELLNKPTPQATTYQNEDETKKENNGFIEDFVSEYEEAVQIFDNNKMLESTTIKDKSVKDDPPSSTIINQDLFNRFETMIENGEISRSSEFVTKIYELYHVGTVEIWLVPPDDMPQLEIMIDPDVVSNYLKIMSLKSKKLNTMEGTNNHLEKSAIDNSTVTRQLNRNQQSNVERKPLGSLPNKRGIISARSLNTSVYEKSRARR</sequence>
<keyword evidence="2" id="KW-1185">Reference proteome</keyword>
<proteinExistence type="predicted"/>
<dbReference type="Proteomes" id="UP001292079">
    <property type="component" value="Unassembled WGS sequence"/>
</dbReference>
<dbReference type="AlphaFoldDB" id="A0AAE1ZI23"/>
<evidence type="ECO:0000313" key="1">
    <source>
        <dbReference type="EMBL" id="KAK4473944.1"/>
    </source>
</evidence>
<reference evidence="1" key="2">
    <citation type="journal article" date="2023" name="Infect Dis Poverty">
        <title>Chromosome-scale genome of the human blood fluke Schistosoma mekongi and its implications for public health.</title>
        <authorList>
            <person name="Zhou M."/>
            <person name="Xu L."/>
            <person name="Xu D."/>
            <person name="Chen W."/>
            <person name="Khan J."/>
            <person name="Hu Y."/>
            <person name="Huang H."/>
            <person name="Wei H."/>
            <person name="Zhang Y."/>
            <person name="Chusongsang P."/>
            <person name="Tanasarnprasert K."/>
            <person name="Hu X."/>
            <person name="Limpanont Y."/>
            <person name="Lv Z."/>
        </authorList>
    </citation>
    <scope>NUCLEOTIDE SEQUENCE</scope>
    <source>
        <strain evidence="1">LV_2022a</strain>
    </source>
</reference>
<gene>
    <name evidence="1" type="ORF">MN116_003266</name>
</gene>
<evidence type="ECO:0000313" key="2">
    <source>
        <dbReference type="Proteomes" id="UP001292079"/>
    </source>
</evidence>
<name>A0AAE1ZI23_SCHME</name>
<protein>
    <submittedName>
        <fullName evidence="1">Uncharacterized protein</fullName>
    </submittedName>
</protein>
<dbReference type="EMBL" id="JALJAT010000002">
    <property type="protein sequence ID" value="KAK4473944.1"/>
    <property type="molecule type" value="Genomic_DNA"/>
</dbReference>